<dbReference type="EMBL" id="NAJQ01000182">
    <property type="protein sequence ID" value="TKA75796.1"/>
    <property type="molecule type" value="Genomic_DNA"/>
</dbReference>
<proteinExistence type="predicted"/>
<dbReference type="AlphaFoldDB" id="A0A4U0XI65"/>
<protein>
    <submittedName>
        <fullName evidence="1">Uncharacterized protein</fullName>
    </submittedName>
</protein>
<sequence>MVDYEPQQRHIALELITALVFRQDERVSDLCRERLAYSAFLSPNRLPALDDLADSPAMRMKQLMGTDIDHAAHGWSPISNTTLDDLLDSRLRAYGTSTMCQQRIIGIMQRENVCAIRFQEVNRTGALDKTSVIRIKFTGAKVDAIDEYIDARKSYGFERAVGAWSPYDFDSPEAKATRDMAVWNRASCRPTLSEVTTSLLHRHKARESCQAEQLFQQRRYKECAQRCHEILREGAAEAIEARAHVYLSTLLVGPRNALQRASHARKAVEAWEAVINRTGVSRYPVAEARAQLETIREHCEETIAFAEEVELAQEVGGSEGLS</sequence>
<name>A0A4U0XI65_9PEZI</name>
<gene>
    <name evidence="1" type="ORF">B0A55_06406</name>
</gene>
<evidence type="ECO:0000313" key="2">
    <source>
        <dbReference type="Proteomes" id="UP000309340"/>
    </source>
</evidence>
<dbReference type="OrthoDB" id="3830266at2759"/>
<comment type="caution">
    <text evidence="1">The sequence shown here is derived from an EMBL/GenBank/DDBJ whole genome shotgun (WGS) entry which is preliminary data.</text>
</comment>
<evidence type="ECO:0000313" key="1">
    <source>
        <dbReference type="EMBL" id="TKA75796.1"/>
    </source>
</evidence>
<reference evidence="1 2" key="1">
    <citation type="submission" date="2017-03" db="EMBL/GenBank/DDBJ databases">
        <title>Genomes of endolithic fungi from Antarctica.</title>
        <authorList>
            <person name="Coleine C."/>
            <person name="Masonjones S."/>
            <person name="Stajich J.E."/>
        </authorList>
    </citation>
    <scope>NUCLEOTIDE SEQUENCE [LARGE SCALE GENOMIC DNA]</scope>
    <source>
        <strain evidence="1 2">CCFEE 5184</strain>
    </source>
</reference>
<organism evidence="1 2">
    <name type="scientific">Friedmanniomyces simplex</name>
    <dbReference type="NCBI Taxonomy" id="329884"/>
    <lineage>
        <taxon>Eukaryota</taxon>
        <taxon>Fungi</taxon>
        <taxon>Dikarya</taxon>
        <taxon>Ascomycota</taxon>
        <taxon>Pezizomycotina</taxon>
        <taxon>Dothideomycetes</taxon>
        <taxon>Dothideomycetidae</taxon>
        <taxon>Mycosphaerellales</taxon>
        <taxon>Teratosphaeriaceae</taxon>
        <taxon>Friedmanniomyces</taxon>
    </lineage>
</organism>
<accession>A0A4U0XI65</accession>
<keyword evidence="2" id="KW-1185">Reference proteome</keyword>
<dbReference type="Proteomes" id="UP000309340">
    <property type="component" value="Unassembled WGS sequence"/>
</dbReference>